<dbReference type="Pfam" id="PF03050">
    <property type="entry name" value="DDE_Tnp_IS66"/>
    <property type="match status" value="1"/>
</dbReference>
<feature type="compositionally biased region" description="Polar residues" evidence="1">
    <location>
        <begin position="52"/>
        <end position="64"/>
    </location>
</feature>
<dbReference type="KEGG" id="uli:ETAA1_09180"/>
<dbReference type="InterPro" id="IPR004291">
    <property type="entry name" value="Transposase_IS66_central"/>
</dbReference>
<evidence type="ECO:0000259" key="3">
    <source>
        <dbReference type="Pfam" id="PF20042"/>
    </source>
</evidence>
<dbReference type="PANTHER" id="PTHR33678">
    <property type="entry name" value="BLL1576 PROTEIN"/>
    <property type="match status" value="1"/>
</dbReference>
<dbReference type="RefSeq" id="WP_145234697.1">
    <property type="nucleotide sequence ID" value="NZ_CP036273.1"/>
</dbReference>
<feature type="compositionally biased region" description="Basic residues" evidence="1">
    <location>
        <begin position="74"/>
        <end position="91"/>
    </location>
</feature>
<feature type="domain" description="Transposase IS66 central" evidence="2">
    <location>
        <begin position="189"/>
        <end position="431"/>
    </location>
</feature>
<dbReference type="InterPro" id="IPR052344">
    <property type="entry name" value="Transposase-related"/>
</dbReference>
<organism evidence="4 5">
    <name type="scientific">Urbifossiella limnaea</name>
    <dbReference type="NCBI Taxonomy" id="2528023"/>
    <lineage>
        <taxon>Bacteria</taxon>
        <taxon>Pseudomonadati</taxon>
        <taxon>Planctomycetota</taxon>
        <taxon>Planctomycetia</taxon>
        <taxon>Gemmatales</taxon>
        <taxon>Gemmataceae</taxon>
        <taxon>Urbifossiella</taxon>
    </lineage>
</organism>
<protein>
    <submittedName>
        <fullName evidence="4">Transposase IS66 family protein</fullName>
    </submittedName>
</protein>
<evidence type="ECO:0000259" key="2">
    <source>
        <dbReference type="Pfam" id="PF03050"/>
    </source>
</evidence>
<dbReference type="InterPro" id="IPR045618">
    <property type="entry name" value="DUF6444"/>
</dbReference>
<dbReference type="Proteomes" id="UP000319576">
    <property type="component" value="Chromosome"/>
</dbReference>
<dbReference type="NCBIfam" id="NF033517">
    <property type="entry name" value="transpos_IS66"/>
    <property type="match status" value="1"/>
</dbReference>
<evidence type="ECO:0000313" key="4">
    <source>
        <dbReference type="EMBL" id="QDU19016.1"/>
    </source>
</evidence>
<name>A0A517XNG7_9BACT</name>
<gene>
    <name evidence="4" type="ORF">ETAA1_09180</name>
</gene>
<keyword evidence="5" id="KW-1185">Reference proteome</keyword>
<dbReference type="OrthoDB" id="8241751at2"/>
<sequence>MTRPVGRGIPPELAAQMTPAVRAFVLALFAEIDQLRAEVRDLNGRLADRHPTPQNSSLPPSTQHPHARPTPTRPRSRKKRGGQPGHPKHARPLLPTDDCDRVVPLAPTTCRRCHQPLAGTDPSPLRHQVWELPEIKPIVTEYRRDRLTCRCGATTCADLPAGVPVGQSGPRLVAFTGLLMAYFRQSKRRTALFLGSLLGQPCCAALAVKMQHQVTAALRPTYDALAARVPTQPHLGIDKSPTRQAAAKAWLWTCVARWFTVFAIRPTREATLLDDLLTDRFAGVVVCDRAKMYWQVGRLQWCWAHLKRDIQALIEGDDPQGTRVGRDLMRPTREVFRQWSRCRDGTITRADLKRVSEPARRAVEGLLLRGVFSGNPRVVGMCRELHEHRDWLWAFLDHDGVEPTNNASKRALGHVVIWRKLSFGTQSERGSRFVETMLSVIETCRQQKRDVFRCVTAAVEAHFARRPAPLLLAGV</sequence>
<dbReference type="Pfam" id="PF20042">
    <property type="entry name" value="DUF6444"/>
    <property type="match status" value="1"/>
</dbReference>
<accession>A0A517XNG7</accession>
<evidence type="ECO:0000313" key="5">
    <source>
        <dbReference type="Proteomes" id="UP000319576"/>
    </source>
</evidence>
<dbReference type="AlphaFoldDB" id="A0A517XNG7"/>
<feature type="region of interest" description="Disordered" evidence="1">
    <location>
        <begin position="46"/>
        <end position="99"/>
    </location>
</feature>
<feature type="domain" description="DUF6444" evidence="3">
    <location>
        <begin position="22"/>
        <end position="91"/>
    </location>
</feature>
<dbReference type="PANTHER" id="PTHR33678:SF2">
    <property type="match status" value="1"/>
</dbReference>
<evidence type="ECO:0000256" key="1">
    <source>
        <dbReference type="SAM" id="MobiDB-lite"/>
    </source>
</evidence>
<reference evidence="4 5" key="1">
    <citation type="submission" date="2019-02" db="EMBL/GenBank/DDBJ databases">
        <title>Deep-cultivation of Planctomycetes and their phenomic and genomic characterization uncovers novel biology.</title>
        <authorList>
            <person name="Wiegand S."/>
            <person name="Jogler M."/>
            <person name="Boedeker C."/>
            <person name="Pinto D."/>
            <person name="Vollmers J."/>
            <person name="Rivas-Marin E."/>
            <person name="Kohn T."/>
            <person name="Peeters S.H."/>
            <person name="Heuer A."/>
            <person name="Rast P."/>
            <person name="Oberbeckmann S."/>
            <person name="Bunk B."/>
            <person name="Jeske O."/>
            <person name="Meyerdierks A."/>
            <person name="Storesund J.E."/>
            <person name="Kallscheuer N."/>
            <person name="Luecker S."/>
            <person name="Lage O.M."/>
            <person name="Pohl T."/>
            <person name="Merkel B.J."/>
            <person name="Hornburger P."/>
            <person name="Mueller R.-W."/>
            <person name="Bruemmer F."/>
            <person name="Labrenz M."/>
            <person name="Spormann A.M."/>
            <person name="Op den Camp H."/>
            <person name="Overmann J."/>
            <person name="Amann R."/>
            <person name="Jetten M.S.M."/>
            <person name="Mascher T."/>
            <person name="Medema M.H."/>
            <person name="Devos D.P."/>
            <person name="Kaster A.-K."/>
            <person name="Ovreas L."/>
            <person name="Rohde M."/>
            <person name="Galperin M.Y."/>
            <person name="Jogler C."/>
        </authorList>
    </citation>
    <scope>NUCLEOTIDE SEQUENCE [LARGE SCALE GENOMIC DNA]</scope>
    <source>
        <strain evidence="4 5">ETA_A1</strain>
    </source>
</reference>
<proteinExistence type="predicted"/>
<dbReference type="EMBL" id="CP036273">
    <property type="protein sequence ID" value="QDU19016.1"/>
    <property type="molecule type" value="Genomic_DNA"/>
</dbReference>